<gene>
    <name evidence="1" type="ORF">LCGC14_2149900</name>
</gene>
<dbReference type="AlphaFoldDB" id="A0A0F9EI44"/>
<accession>A0A0F9EI44</accession>
<protein>
    <submittedName>
        <fullName evidence="1">Uncharacterized protein</fullName>
    </submittedName>
</protein>
<dbReference type="EMBL" id="LAZR01027367">
    <property type="protein sequence ID" value="KKL65946.1"/>
    <property type="molecule type" value="Genomic_DNA"/>
</dbReference>
<proteinExistence type="predicted"/>
<evidence type="ECO:0000313" key="1">
    <source>
        <dbReference type="EMBL" id="KKL65946.1"/>
    </source>
</evidence>
<name>A0A0F9EI44_9ZZZZ</name>
<organism evidence="1">
    <name type="scientific">marine sediment metagenome</name>
    <dbReference type="NCBI Taxonomy" id="412755"/>
    <lineage>
        <taxon>unclassified sequences</taxon>
        <taxon>metagenomes</taxon>
        <taxon>ecological metagenomes</taxon>
    </lineage>
</organism>
<comment type="caution">
    <text evidence="1">The sequence shown here is derived from an EMBL/GenBank/DDBJ whole genome shotgun (WGS) entry which is preliminary data.</text>
</comment>
<reference evidence="1" key="1">
    <citation type="journal article" date="2015" name="Nature">
        <title>Complex archaea that bridge the gap between prokaryotes and eukaryotes.</title>
        <authorList>
            <person name="Spang A."/>
            <person name="Saw J.H."/>
            <person name="Jorgensen S.L."/>
            <person name="Zaremba-Niedzwiedzka K."/>
            <person name="Martijn J."/>
            <person name="Lind A.E."/>
            <person name="van Eijk R."/>
            <person name="Schleper C."/>
            <person name="Guy L."/>
            <person name="Ettema T.J."/>
        </authorList>
    </citation>
    <scope>NUCLEOTIDE SEQUENCE</scope>
</reference>
<sequence length="80" mass="9050">MRTHYCSQFSSSPFYLLNGFVEWNLLRGVLEDLVTATGLLQPRDYVDVGAQLRNQRAQLMERQSAGTGADAHCRFVGDDR</sequence>